<protein>
    <submittedName>
        <fullName evidence="1">Uncharacterized protein</fullName>
    </submittedName>
</protein>
<dbReference type="Proteomes" id="UP001500454">
    <property type="component" value="Unassembled WGS sequence"/>
</dbReference>
<proteinExistence type="predicted"/>
<comment type="caution">
    <text evidence="1">The sequence shown here is derived from an EMBL/GenBank/DDBJ whole genome shotgun (WGS) entry which is preliminary data.</text>
</comment>
<reference evidence="2" key="1">
    <citation type="journal article" date="2019" name="Int. J. Syst. Evol. Microbiol.">
        <title>The Global Catalogue of Microorganisms (GCM) 10K type strain sequencing project: providing services to taxonomists for standard genome sequencing and annotation.</title>
        <authorList>
            <consortium name="The Broad Institute Genomics Platform"/>
            <consortium name="The Broad Institute Genome Sequencing Center for Infectious Disease"/>
            <person name="Wu L."/>
            <person name="Ma J."/>
        </authorList>
    </citation>
    <scope>NUCLEOTIDE SEQUENCE [LARGE SCALE GENOMIC DNA]</scope>
    <source>
        <strain evidence="2">JCM 17924</strain>
    </source>
</reference>
<gene>
    <name evidence="1" type="ORF">GCM10023186_42370</name>
</gene>
<sequence length="117" mass="12889">MVLLFAWWLALAAAQAPNPYCRGCTEPQVQQRVLARPGWVRLDRYALPAGGIEVCYAPADTAYVVRYLLRENAVREVSYVLAVDDPAGARLLAQPVPAARWSRAVAGALAVYTLRFD</sequence>
<accession>A0ABP8JKH0</accession>
<dbReference type="EMBL" id="BAABHA010000015">
    <property type="protein sequence ID" value="GAA4392188.1"/>
    <property type="molecule type" value="Genomic_DNA"/>
</dbReference>
<evidence type="ECO:0000313" key="1">
    <source>
        <dbReference type="EMBL" id="GAA4392188.1"/>
    </source>
</evidence>
<evidence type="ECO:0000313" key="2">
    <source>
        <dbReference type="Proteomes" id="UP001500454"/>
    </source>
</evidence>
<dbReference type="RefSeq" id="WP_345227508.1">
    <property type="nucleotide sequence ID" value="NZ_BAABHA010000015.1"/>
</dbReference>
<keyword evidence="2" id="KW-1185">Reference proteome</keyword>
<name>A0ABP8JKH0_9BACT</name>
<organism evidence="1 2">
    <name type="scientific">Hymenobacter koreensis</name>
    <dbReference type="NCBI Taxonomy" id="1084523"/>
    <lineage>
        <taxon>Bacteria</taxon>
        <taxon>Pseudomonadati</taxon>
        <taxon>Bacteroidota</taxon>
        <taxon>Cytophagia</taxon>
        <taxon>Cytophagales</taxon>
        <taxon>Hymenobacteraceae</taxon>
        <taxon>Hymenobacter</taxon>
    </lineage>
</organism>